<sequence length="219" mass="24816">MTCLTEITESVFGIKRHLNDNGFPLKVGHVRELLAASLGFKTFASLQHAWNTKFEDDFHEAIFVLDQQTFDHRAIKLGLDTSAEMNDVFLQAVQLEWRRRFADDMIIEWEVGEALNQDSNILHYPLDDHFSSEIASSNAIIGDEVINPYTATLPPGPLADFVELNIGYSAHMEMLDDKPITTFMEEYFDNGFKGELTALFSTTGFRGLIFMEFEGGSDF</sequence>
<accession>A0ABT7IKZ4</accession>
<dbReference type="Proteomes" id="UP001227964">
    <property type="component" value="Unassembled WGS sequence"/>
</dbReference>
<protein>
    <submittedName>
        <fullName evidence="1">Uncharacterized protein</fullName>
    </submittedName>
</protein>
<dbReference type="EMBL" id="JASSVS010000019">
    <property type="protein sequence ID" value="MDL0433818.1"/>
    <property type="molecule type" value="Genomic_DNA"/>
</dbReference>
<comment type="caution">
    <text evidence="1">The sequence shown here is derived from an EMBL/GenBank/DDBJ whole genome shotgun (WGS) entry which is preliminary data.</text>
</comment>
<reference evidence="1 2" key="1">
    <citation type="submission" date="2023-06" db="EMBL/GenBank/DDBJ databases">
        <title>Marinobacter azerbaijanicus a moderately halophilic, isolated from Urmia Lake in Azerbaijan region of Iran.</title>
        <authorList>
            <person name="Sanchez-Porro C."/>
            <person name="Aghdam E.M."/>
            <person name="Saheb S.M."/>
            <person name="Tarhriz V."/>
            <person name="Kazemi E."/>
            <person name="Ammozegar M.A."/>
            <person name="Ventosa A."/>
            <person name="Hejazi M.S."/>
        </authorList>
    </citation>
    <scope>NUCLEOTIDE SEQUENCE [LARGE SCALE GENOMIC DNA]</scope>
    <source>
        <strain evidence="1 2">TBZ242</strain>
    </source>
</reference>
<dbReference type="RefSeq" id="WP_285393857.1">
    <property type="nucleotide sequence ID" value="NZ_JASSVS010000019.1"/>
</dbReference>
<name>A0ABT7IKZ4_9GAMM</name>
<gene>
    <name evidence="1" type="ORF">QPM17_22000</name>
</gene>
<proteinExistence type="predicted"/>
<evidence type="ECO:0000313" key="1">
    <source>
        <dbReference type="EMBL" id="MDL0433818.1"/>
    </source>
</evidence>
<keyword evidence="2" id="KW-1185">Reference proteome</keyword>
<evidence type="ECO:0000313" key="2">
    <source>
        <dbReference type="Proteomes" id="UP001227964"/>
    </source>
</evidence>
<organism evidence="1 2">
    <name type="scientific">Marinobacter azerbaijanicus</name>
    <dbReference type="NCBI Taxonomy" id="3050455"/>
    <lineage>
        <taxon>Bacteria</taxon>
        <taxon>Pseudomonadati</taxon>
        <taxon>Pseudomonadota</taxon>
        <taxon>Gammaproteobacteria</taxon>
        <taxon>Pseudomonadales</taxon>
        <taxon>Marinobacteraceae</taxon>
        <taxon>Marinobacter</taxon>
    </lineage>
</organism>